<comment type="caution">
    <text evidence="2">The sequence shown here is derived from an EMBL/GenBank/DDBJ whole genome shotgun (WGS) entry which is preliminary data.</text>
</comment>
<evidence type="ECO:0000256" key="1">
    <source>
        <dbReference type="SAM" id="SignalP"/>
    </source>
</evidence>
<reference evidence="2 3" key="1">
    <citation type="submission" date="2019-10" db="EMBL/GenBank/DDBJ databases">
        <authorList>
            <person name="Palmer J.M."/>
        </authorList>
    </citation>
    <scope>NUCLEOTIDE SEQUENCE [LARGE SCALE GENOMIC DNA]</scope>
    <source>
        <strain evidence="2 3">TWF506</strain>
    </source>
</reference>
<keyword evidence="3" id="KW-1185">Reference proteome</keyword>
<dbReference type="AlphaFoldDB" id="A0AAN8N6F8"/>
<organism evidence="2 3">
    <name type="scientific">Arthrobotrys conoides</name>
    <dbReference type="NCBI Taxonomy" id="74498"/>
    <lineage>
        <taxon>Eukaryota</taxon>
        <taxon>Fungi</taxon>
        <taxon>Dikarya</taxon>
        <taxon>Ascomycota</taxon>
        <taxon>Pezizomycotina</taxon>
        <taxon>Orbiliomycetes</taxon>
        <taxon>Orbiliales</taxon>
        <taxon>Orbiliaceae</taxon>
        <taxon>Arthrobotrys</taxon>
    </lineage>
</organism>
<proteinExistence type="predicted"/>
<evidence type="ECO:0000313" key="2">
    <source>
        <dbReference type="EMBL" id="KAK6508268.1"/>
    </source>
</evidence>
<feature type="signal peptide" evidence="1">
    <location>
        <begin position="1"/>
        <end position="18"/>
    </location>
</feature>
<protein>
    <submittedName>
        <fullName evidence="2">Uncharacterized protein</fullName>
    </submittedName>
</protein>
<evidence type="ECO:0000313" key="3">
    <source>
        <dbReference type="Proteomes" id="UP001307849"/>
    </source>
</evidence>
<name>A0AAN8N6F8_9PEZI</name>
<keyword evidence="1" id="KW-0732">Signal</keyword>
<feature type="chain" id="PRO_5042832285" evidence="1">
    <location>
        <begin position="19"/>
        <end position="204"/>
    </location>
</feature>
<gene>
    <name evidence="2" type="ORF">TWF506_010364</name>
</gene>
<sequence>MKFLSVFIGASFLVGSLALSRSGDTLDIQNSNSPQRGVIEEISKAARAIKPKGLKPKNRIDVFTKPRSCSNQGWYCENNDRCRYCNGVCKIKEGADYGKCVDVPRLPSCTKDVRDCESSVQCVSCDGICQIEEGEETGICVDKPKKCTDLYSDCKTSDDCGYCGGTCDILAGEKFGLCIDKEESSQLEDLTRGSTNKVIIVIAN</sequence>
<dbReference type="EMBL" id="JAVHJM010000008">
    <property type="protein sequence ID" value="KAK6508268.1"/>
    <property type="molecule type" value="Genomic_DNA"/>
</dbReference>
<dbReference type="Proteomes" id="UP001307849">
    <property type="component" value="Unassembled WGS sequence"/>
</dbReference>
<accession>A0AAN8N6F8</accession>